<evidence type="ECO:0000313" key="2">
    <source>
        <dbReference type="EMBL" id="CAE7255358.1"/>
    </source>
</evidence>
<keyword evidence="3" id="KW-1185">Reference proteome</keyword>
<dbReference type="InterPro" id="IPR002782">
    <property type="entry name" value="Mut7-C_RNAse_dom"/>
</dbReference>
<dbReference type="Proteomes" id="UP000649617">
    <property type="component" value="Unassembled WGS sequence"/>
</dbReference>
<dbReference type="Pfam" id="PF01927">
    <property type="entry name" value="Mut7-C"/>
    <property type="match status" value="1"/>
</dbReference>
<protein>
    <recommendedName>
        <fullName evidence="1">Mut7-C RNAse domain-containing protein</fullName>
    </recommendedName>
</protein>
<proteinExistence type="predicted"/>
<evidence type="ECO:0000313" key="3">
    <source>
        <dbReference type="Proteomes" id="UP000649617"/>
    </source>
</evidence>
<comment type="caution">
    <text evidence="2">The sequence shown here is derived from an EMBL/GenBank/DDBJ whole genome shotgun (WGS) entry which is preliminary data.</text>
</comment>
<evidence type="ECO:0000259" key="1">
    <source>
        <dbReference type="Pfam" id="PF01927"/>
    </source>
</evidence>
<dbReference type="EMBL" id="CAJNIZ010007114">
    <property type="protein sequence ID" value="CAE7255358.1"/>
    <property type="molecule type" value="Genomic_DNA"/>
</dbReference>
<feature type="domain" description="Mut7-C RNAse" evidence="1">
    <location>
        <begin position="23"/>
        <end position="129"/>
    </location>
</feature>
<accession>A0A812M4U0</accession>
<organism evidence="2 3">
    <name type="scientific">Symbiodinium pilosum</name>
    <name type="common">Dinoflagellate</name>
    <dbReference type="NCBI Taxonomy" id="2952"/>
    <lineage>
        <taxon>Eukaryota</taxon>
        <taxon>Sar</taxon>
        <taxon>Alveolata</taxon>
        <taxon>Dinophyceae</taxon>
        <taxon>Suessiales</taxon>
        <taxon>Symbiodiniaceae</taxon>
        <taxon>Symbiodinium</taxon>
    </lineage>
</organism>
<name>A0A812M4U0_SYMPI</name>
<sequence>MVEKEPEREDTPASLLPLVQAKVPIVARAAREDRVLVSASKKLVARADAALAYFLDARCFDKALARLCLDLSVDMNPERFFTRCVKCNGRVCPLANTEEEQDRAMAFGAPTDPSIPLFTCSLCGQVYWWSKDQGSASARARHQVDKLVELVAQLREKGSGVAVAEEGSSAGQFLRDGGGRLEQPWQLRSAYEDLEPLNETEMQDKVLSNSKYGFHGCIDYIWLSLDLNRGPFAVPGRLVLAFRPLAISGKGFHGFQPSAQTHL</sequence>
<dbReference type="OrthoDB" id="412787at2759"/>
<dbReference type="AlphaFoldDB" id="A0A812M4U0"/>
<gene>
    <name evidence="2" type="ORF">SPIL2461_LOCUS5128</name>
</gene>
<reference evidence="2" key="1">
    <citation type="submission" date="2021-02" db="EMBL/GenBank/DDBJ databases">
        <authorList>
            <person name="Dougan E. K."/>
            <person name="Rhodes N."/>
            <person name="Thang M."/>
            <person name="Chan C."/>
        </authorList>
    </citation>
    <scope>NUCLEOTIDE SEQUENCE</scope>
</reference>